<feature type="compositionally biased region" description="Basic and acidic residues" evidence="7">
    <location>
        <begin position="416"/>
        <end position="461"/>
    </location>
</feature>
<keyword evidence="8" id="KW-1133">Transmembrane helix</keyword>
<feature type="domain" description="Multidrug resistance protein MdtA-like barrel-sandwich hybrid" evidence="10">
    <location>
        <begin position="95"/>
        <end position="236"/>
    </location>
</feature>
<evidence type="ECO:0000259" key="12">
    <source>
        <dbReference type="Pfam" id="PF25967"/>
    </source>
</evidence>
<dbReference type="Pfam" id="PF25944">
    <property type="entry name" value="Beta-barrel_RND"/>
    <property type="match status" value="1"/>
</dbReference>
<feature type="compositionally biased region" description="Polar residues" evidence="7">
    <location>
        <begin position="475"/>
        <end position="486"/>
    </location>
</feature>
<feature type="region of interest" description="Disordered" evidence="7">
    <location>
        <begin position="398"/>
        <end position="486"/>
    </location>
</feature>
<dbReference type="PANTHER" id="PTHR30469">
    <property type="entry name" value="MULTIDRUG RESISTANCE PROTEIN MDTA"/>
    <property type="match status" value="1"/>
</dbReference>
<comment type="subcellular location">
    <subcellularLocation>
        <location evidence="1">Cell membrane</location>
    </subcellularLocation>
</comment>
<proteinExistence type="inferred from homology"/>
<protein>
    <submittedName>
        <fullName evidence="13">Efflux RND transporter periplasmic adaptor subunit</fullName>
    </submittedName>
</protein>
<comment type="caution">
    <text evidence="13">The sequence shown here is derived from an EMBL/GenBank/DDBJ whole genome shotgun (WGS) entry which is preliminary data.</text>
</comment>
<comment type="similarity">
    <text evidence="2">Belongs to the membrane fusion protein (MFP) (TC 8.A.1) family.</text>
</comment>
<keyword evidence="14" id="KW-1185">Reference proteome</keyword>
<evidence type="ECO:0000256" key="7">
    <source>
        <dbReference type="SAM" id="MobiDB-lite"/>
    </source>
</evidence>
<dbReference type="InterPro" id="IPR058624">
    <property type="entry name" value="MdtA-like_HH"/>
</dbReference>
<evidence type="ECO:0000259" key="9">
    <source>
        <dbReference type="Pfam" id="PF25876"/>
    </source>
</evidence>
<evidence type="ECO:0000313" key="14">
    <source>
        <dbReference type="Proteomes" id="UP001315278"/>
    </source>
</evidence>
<evidence type="ECO:0000313" key="13">
    <source>
        <dbReference type="EMBL" id="MBR0797544.1"/>
    </source>
</evidence>
<dbReference type="Pfam" id="PF25876">
    <property type="entry name" value="HH_MFP_RND"/>
    <property type="match status" value="1"/>
</dbReference>
<dbReference type="Proteomes" id="UP001315278">
    <property type="component" value="Unassembled WGS sequence"/>
</dbReference>
<feature type="domain" description="Multidrug resistance protein MdtA-like beta-barrel" evidence="11">
    <location>
        <begin position="242"/>
        <end position="324"/>
    </location>
</feature>
<feature type="transmembrane region" description="Helical" evidence="8">
    <location>
        <begin position="29"/>
        <end position="50"/>
    </location>
</feature>
<dbReference type="Gene3D" id="2.40.30.170">
    <property type="match status" value="1"/>
</dbReference>
<feature type="domain" description="Multidrug resistance protein MdtA-like alpha-helical hairpin" evidence="9">
    <location>
        <begin position="135"/>
        <end position="205"/>
    </location>
</feature>
<dbReference type="NCBIfam" id="TIGR01730">
    <property type="entry name" value="RND_mfp"/>
    <property type="match status" value="1"/>
</dbReference>
<evidence type="ECO:0000256" key="8">
    <source>
        <dbReference type="SAM" id="Phobius"/>
    </source>
</evidence>
<dbReference type="SUPFAM" id="SSF111369">
    <property type="entry name" value="HlyD-like secretion proteins"/>
    <property type="match status" value="1"/>
</dbReference>
<gene>
    <name evidence="13" type="ORF">JQ615_19330</name>
</gene>
<organism evidence="13 14">
    <name type="scientific">Bradyrhizobium jicamae</name>
    <dbReference type="NCBI Taxonomy" id="280332"/>
    <lineage>
        <taxon>Bacteria</taxon>
        <taxon>Pseudomonadati</taxon>
        <taxon>Pseudomonadota</taxon>
        <taxon>Alphaproteobacteria</taxon>
        <taxon>Hyphomicrobiales</taxon>
        <taxon>Nitrobacteraceae</taxon>
        <taxon>Bradyrhizobium</taxon>
    </lineage>
</organism>
<reference evidence="14" key="1">
    <citation type="journal article" date="2021" name="ISME J.">
        <title>Evolutionary origin and ecological implication of a unique nif island in free-living Bradyrhizobium lineages.</title>
        <authorList>
            <person name="Tao J."/>
        </authorList>
    </citation>
    <scope>NUCLEOTIDE SEQUENCE [LARGE SCALE GENOMIC DNA]</scope>
    <source>
        <strain evidence="14">SZCCT0434</strain>
    </source>
</reference>
<evidence type="ECO:0000259" key="10">
    <source>
        <dbReference type="Pfam" id="PF25917"/>
    </source>
</evidence>
<dbReference type="Gene3D" id="2.40.50.100">
    <property type="match status" value="1"/>
</dbReference>
<keyword evidence="8" id="KW-0812">Transmembrane</keyword>
<dbReference type="RefSeq" id="WP_212398436.1">
    <property type="nucleotide sequence ID" value="NZ_JAFCJH010000019.1"/>
</dbReference>
<keyword evidence="3" id="KW-0813">Transport</keyword>
<evidence type="ECO:0000256" key="2">
    <source>
        <dbReference type="ARBA" id="ARBA00009477"/>
    </source>
</evidence>
<dbReference type="Pfam" id="PF25917">
    <property type="entry name" value="BSH_RND"/>
    <property type="match status" value="1"/>
</dbReference>
<dbReference type="Gene3D" id="1.10.287.470">
    <property type="entry name" value="Helix hairpin bin"/>
    <property type="match status" value="1"/>
</dbReference>
<dbReference type="Gene3D" id="2.40.420.20">
    <property type="match status" value="1"/>
</dbReference>
<feature type="domain" description="Multidrug resistance protein MdtA-like C-terminal permuted SH3" evidence="12">
    <location>
        <begin position="328"/>
        <end position="386"/>
    </location>
</feature>
<keyword evidence="5" id="KW-0997">Cell inner membrane</keyword>
<evidence type="ECO:0000256" key="3">
    <source>
        <dbReference type="ARBA" id="ARBA00022448"/>
    </source>
</evidence>
<dbReference type="PANTHER" id="PTHR30469:SF12">
    <property type="entry name" value="MULTIDRUG RESISTANCE PROTEIN MDTA"/>
    <property type="match status" value="1"/>
</dbReference>
<evidence type="ECO:0000256" key="4">
    <source>
        <dbReference type="ARBA" id="ARBA00022475"/>
    </source>
</evidence>
<accession>A0ABS5FLJ6</accession>
<evidence type="ECO:0000259" key="11">
    <source>
        <dbReference type="Pfam" id="PF25944"/>
    </source>
</evidence>
<evidence type="ECO:0000256" key="1">
    <source>
        <dbReference type="ARBA" id="ARBA00004236"/>
    </source>
</evidence>
<evidence type="ECO:0000256" key="5">
    <source>
        <dbReference type="ARBA" id="ARBA00022519"/>
    </source>
</evidence>
<keyword evidence="4" id="KW-1003">Cell membrane</keyword>
<name>A0ABS5FLJ6_9BRAD</name>
<dbReference type="Pfam" id="PF25967">
    <property type="entry name" value="RND-MFP_C"/>
    <property type="match status" value="1"/>
</dbReference>
<sequence length="486" mass="51479">MLFKPDTKDDEQRAVPRKPGLVARLLKRMVSLAITLVILGGLGYAGWYAFQQKQGAGGRRAGLRPDLAVPVLAATPRLQDVPVYLDGVGSVKALNTVTVRSQVDGKLIAVHFVEGQDVQKGDVLGEIDPVIYQAQYDQAVAKKAQDEALLANQKLDLARYQQLAASNAGSKQQADTQKAVVAQQEALVRADQAAIDNAAATLGYTRIVAPISGRTGLRQVDQGNIIHASDTTGLALLTQLQPIAVWFSLPQQQIVRVNAAAAKGTLAVDVFGNDGITVVDTGKLTGIDNQVDPTTGTLKLKAELPNANYQLWPGQFVNVRLKVETLSQVIVVPTSAVQRGPAGTFSYVIGEDDVVTAKPVTVTQQNEHDAVIASGLTTSDRVVTTGFANLADGSKVVVGKDGQAPTADLAPRKRSRNPDGRRGGQGEGQSREGRKDGEGKREWQGKTGEHRGRRERGDGDQKGQTGPAPAPPAVSEQSDGTAKSPP</sequence>
<dbReference type="InterPro" id="IPR058627">
    <property type="entry name" value="MdtA-like_C"/>
</dbReference>
<evidence type="ECO:0000256" key="6">
    <source>
        <dbReference type="ARBA" id="ARBA00023136"/>
    </source>
</evidence>
<dbReference type="EMBL" id="JAFCJH010000019">
    <property type="protein sequence ID" value="MBR0797544.1"/>
    <property type="molecule type" value="Genomic_DNA"/>
</dbReference>
<dbReference type="InterPro" id="IPR058626">
    <property type="entry name" value="MdtA-like_b-barrel"/>
</dbReference>
<dbReference type="InterPro" id="IPR006143">
    <property type="entry name" value="RND_pump_MFP"/>
</dbReference>
<keyword evidence="6 8" id="KW-0472">Membrane</keyword>
<dbReference type="InterPro" id="IPR058625">
    <property type="entry name" value="MdtA-like_BSH"/>
</dbReference>